<keyword evidence="2" id="KW-1185">Reference proteome</keyword>
<dbReference type="NCBIfam" id="TIGR01549">
    <property type="entry name" value="HAD-SF-IA-v1"/>
    <property type="match status" value="1"/>
</dbReference>
<name>A0A917LFL0_9BACI</name>
<comment type="caution">
    <text evidence="1">The sequence shown here is derived from an EMBL/GenBank/DDBJ whole genome shotgun (WGS) entry which is preliminary data.</text>
</comment>
<reference evidence="1" key="1">
    <citation type="journal article" date="2014" name="Int. J. Syst. Evol. Microbiol.">
        <title>Complete genome sequence of Corynebacterium casei LMG S-19264T (=DSM 44701T), isolated from a smear-ripened cheese.</title>
        <authorList>
            <consortium name="US DOE Joint Genome Institute (JGI-PGF)"/>
            <person name="Walter F."/>
            <person name="Albersmeier A."/>
            <person name="Kalinowski J."/>
            <person name="Ruckert C."/>
        </authorList>
    </citation>
    <scope>NUCLEOTIDE SEQUENCE</scope>
    <source>
        <strain evidence="1">CGMCC 1.15760</strain>
    </source>
</reference>
<dbReference type="InterPro" id="IPR023198">
    <property type="entry name" value="PGP-like_dom2"/>
</dbReference>
<dbReference type="PANTHER" id="PTHR47478:SF1">
    <property type="entry name" value="PYRIMIDINE 5'-NUCLEOTIDASE YJJG"/>
    <property type="match status" value="1"/>
</dbReference>
<dbReference type="Proteomes" id="UP000616608">
    <property type="component" value="Unassembled WGS sequence"/>
</dbReference>
<dbReference type="InterPro" id="IPR036412">
    <property type="entry name" value="HAD-like_sf"/>
</dbReference>
<dbReference type="InterPro" id="IPR006439">
    <property type="entry name" value="HAD-SF_hydro_IA"/>
</dbReference>
<dbReference type="PANTHER" id="PTHR47478">
    <property type="match status" value="1"/>
</dbReference>
<dbReference type="Gene3D" id="3.40.50.1000">
    <property type="entry name" value="HAD superfamily/HAD-like"/>
    <property type="match status" value="1"/>
</dbReference>
<dbReference type="InterPro" id="IPR041492">
    <property type="entry name" value="HAD_2"/>
</dbReference>
<dbReference type="RefSeq" id="WP_188614051.1">
    <property type="nucleotide sequence ID" value="NZ_BMJT01000003.1"/>
</dbReference>
<dbReference type="InterPro" id="IPR011951">
    <property type="entry name" value="HAD-SF_hydro_IA_YjjG/PynA"/>
</dbReference>
<dbReference type="NCBIfam" id="TIGR02254">
    <property type="entry name" value="YjjG_YfnB"/>
    <property type="match status" value="1"/>
</dbReference>
<evidence type="ECO:0008006" key="3">
    <source>
        <dbReference type="Google" id="ProtNLM"/>
    </source>
</evidence>
<gene>
    <name evidence="1" type="ORF">GCM10007425_11260</name>
</gene>
<dbReference type="SUPFAM" id="SSF56784">
    <property type="entry name" value="HAD-like"/>
    <property type="match status" value="1"/>
</dbReference>
<dbReference type="Gene3D" id="1.10.150.240">
    <property type="entry name" value="Putative phosphatase, domain 2"/>
    <property type="match status" value="1"/>
</dbReference>
<dbReference type="PRINTS" id="PR00413">
    <property type="entry name" value="HADHALOGNASE"/>
</dbReference>
<evidence type="ECO:0000313" key="1">
    <source>
        <dbReference type="EMBL" id="GGG18517.1"/>
    </source>
</evidence>
<dbReference type="Pfam" id="PF13419">
    <property type="entry name" value="HAD_2"/>
    <property type="match status" value="1"/>
</dbReference>
<sequence>MQYKTLLFDVDDTLLDFKKGECYALSEIFSTYGITPYERGYATYQAINSSLWRAAEEGEITVDEIFLVRFVRFLEDLHIQDDGVKLDERFRNYVAEKDFSFDGCYDLLARLAPHYELAIVTNGHKTMQEPRLKKAHLYDFFSHIFISADIGVQKPDIRFFEAVEQGMPNLQHETTLIIGDSLTSDMEGGRRFGIATCWYNPNHLPLPKEPVDYIIANYDELEQLLLWQDEMRIAIAQDNSTECLYFVGELQELPKLAVDFNEAVAEIKALGFLPTTKQICDYTITLQEQVRI</sequence>
<dbReference type="InterPro" id="IPR023214">
    <property type="entry name" value="HAD_sf"/>
</dbReference>
<protein>
    <recommendedName>
        <fullName evidence="3">Noncanonical pyrimidine nucleotidase, YjjG family</fullName>
    </recommendedName>
</protein>
<dbReference type="InterPro" id="IPR052550">
    <property type="entry name" value="Pyrimidine_5'-ntase_YjjG"/>
</dbReference>
<dbReference type="SFLD" id="SFLDG01129">
    <property type="entry name" value="C1.5:_HAD__Beta-PGM__Phosphata"/>
    <property type="match status" value="1"/>
</dbReference>
<evidence type="ECO:0000313" key="2">
    <source>
        <dbReference type="Proteomes" id="UP000616608"/>
    </source>
</evidence>
<dbReference type="EMBL" id="BMJT01000003">
    <property type="protein sequence ID" value="GGG18517.1"/>
    <property type="molecule type" value="Genomic_DNA"/>
</dbReference>
<dbReference type="AlphaFoldDB" id="A0A917LFL0"/>
<dbReference type="SFLD" id="SFLDS00003">
    <property type="entry name" value="Haloacid_Dehalogenase"/>
    <property type="match status" value="1"/>
</dbReference>
<accession>A0A917LFL0</accession>
<organism evidence="1 2">
    <name type="scientific">Lysinibacillus alkalisoli</name>
    <dbReference type="NCBI Taxonomy" id="1911548"/>
    <lineage>
        <taxon>Bacteria</taxon>
        <taxon>Bacillati</taxon>
        <taxon>Bacillota</taxon>
        <taxon>Bacilli</taxon>
        <taxon>Bacillales</taxon>
        <taxon>Bacillaceae</taxon>
        <taxon>Lysinibacillus</taxon>
    </lineage>
</organism>
<dbReference type="GO" id="GO:0008253">
    <property type="term" value="F:5'-nucleotidase activity"/>
    <property type="evidence" value="ECO:0007669"/>
    <property type="project" value="InterPro"/>
</dbReference>
<reference evidence="1" key="2">
    <citation type="submission" date="2020-09" db="EMBL/GenBank/DDBJ databases">
        <authorList>
            <person name="Sun Q."/>
            <person name="Zhou Y."/>
        </authorList>
    </citation>
    <scope>NUCLEOTIDE SEQUENCE</scope>
    <source>
        <strain evidence="1">CGMCC 1.15760</strain>
    </source>
</reference>
<proteinExistence type="predicted"/>